<dbReference type="InterPro" id="IPR011008">
    <property type="entry name" value="Dimeric_a/b-barrel"/>
</dbReference>
<dbReference type="KEGG" id="aup:AsAng_0041280"/>
<dbReference type="GO" id="GO:0006355">
    <property type="term" value="P:regulation of DNA-templated transcription"/>
    <property type="evidence" value="ECO:0007669"/>
    <property type="project" value="UniProtKB-ARBA"/>
</dbReference>
<protein>
    <submittedName>
        <fullName evidence="5">Lrp/AsnC family transcriptional regulator</fullName>
    </submittedName>
</protein>
<dbReference type="InterPro" id="IPR019888">
    <property type="entry name" value="Tscrpt_reg_AsnC-like"/>
</dbReference>
<evidence type="ECO:0000256" key="2">
    <source>
        <dbReference type="ARBA" id="ARBA00023125"/>
    </source>
</evidence>
<keyword evidence="2" id="KW-0238">DNA-binding</keyword>
<dbReference type="InterPro" id="IPR036390">
    <property type="entry name" value="WH_DNA-bd_sf"/>
</dbReference>
<dbReference type="Pfam" id="PF13412">
    <property type="entry name" value="HTH_24"/>
    <property type="match status" value="1"/>
</dbReference>
<dbReference type="GO" id="GO:0043565">
    <property type="term" value="F:sequence-specific DNA binding"/>
    <property type="evidence" value="ECO:0007669"/>
    <property type="project" value="InterPro"/>
</dbReference>
<dbReference type="AlphaFoldDB" id="A0A916DVS5"/>
<dbReference type="EMBL" id="AP026867">
    <property type="protein sequence ID" value="BDS13391.1"/>
    <property type="molecule type" value="Genomic_DNA"/>
</dbReference>
<keyword evidence="1" id="KW-0805">Transcription regulation</keyword>
<dbReference type="Gene3D" id="3.30.70.920">
    <property type="match status" value="1"/>
</dbReference>
<keyword evidence="6" id="KW-1185">Reference proteome</keyword>
<evidence type="ECO:0000313" key="5">
    <source>
        <dbReference type="EMBL" id="BDS13391.1"/>
    </source>
</evidence>
<dbReference type="GO" id="GO:0005829">
    <property type="term" value="C:cytosol"/>
    <property type="evidence" value="ECO:0007669"/>
    <property type="project" value="TreeGrafter"/>
</dbReference>
<organism evidence="5 6">
    <name type="scientific">Aureispira anguillae</name>
    <dbReference type="NCBI Taxonomy" id="2864201"/>
    <lineage>
        <taxon>Bacteria</taxon>
        <taxon>Pseudomonadati</taxon>
        <taxon>Bacteroidota</taxon>
        <taxon>Saprospiria</taxon>
        <taxon>Saprospirales</taxon>
        <taxon>Saprospiraceae</taxon>
        <taxon>Aureispira</taxon>
    </lineage>
</organism>
<reference evidence="5" key="1">
    <citation type="submission" date="2022-09" db="EMBL/GenBank/DDBJ databases">
        <title>Aureispira anguillicida sp. nov., isolated from Leptocephalus of Japanese eel Anguilla japonica.</title>
        <authorList>
            <person name="Yuasa K."/>
            <person name="Mekata T."/>
            <person name="Ikunari K."/>
        </authorList>
    </citation>
    <scope>NUCLEOTIDE SEQUENCE</scope>
    <source>
        <strain evidence="5">EL160426</strain>
    </source>
</reference>
<accession>A0A916DVS5</accession>
<dbReference type="SUPFAM" id="SSF54909">
    <property type="entry name" value="Dimeric alpha+beta barrel"/>
    <property type="match status" value="1"/>
</dbReference>
<feature type="domain" description="HTH asnC-type" evidence="4">
    <location>
        <begin position="1"/>
        <end position="62"/>
    </location>
</feature>
<name>A0A916DVS5_9BACT</name>
<keyword evidence="3" id="KW-0804">Transcription</keyword>
<dbReference type="InterPro" id="IPR011991">
    <property type="entry name" value="ArsR-like_HTH"/>
</dbReference>
<dbReference type="Pfam" id="PF01037">
    <property type="entry name" value="AsnC_trans_reg"/>
    <property type="match status" value="1"/>
</dbReference>
<dbReference type="PANTHER" id="PTHR30154:SF34">
    <property type="entry name" value="TRANSCRIPTIONAL REGULATOR AZLB"/>
    <property type="match status" value="1"/>
</dbReference>
<sequence length="150" mass="17091">MDQIDKKILMLLQKNAKQNTKEIANQIGLTVSPTFERIKKLEQQGFIKAYVALLDRVKIGKALMAYCQISLFKHSKELIDNFRKEMAVLPEVLVCLHVSGNYDFLLEVAVNDMNEYQAFVVEKLSIVDGISNIQSSFVMEVIKDETAYSL</sequence>
<dbReference type="InterPro" id="IPR036388">
    <property type="entry name" value="WH-like_DNA-bd_sf"/>
</dbReference>
<dbReference type="InterPro" id="IPR000485">
    <property type="entry name" value="AsnC-type_HTH_dom"/>
</dbReference>
<evidence type="ECO:0000259" key="4">
    <source>
        <dbReference type="PROSITE" id="PS50956"/>
    </source>
</evidence>
<dbReference type="GO" id="GO:0043200">
    <property type="term" value="P:response to amino acid"/>
    <property type="evidence" value="ECO:0007669"/>
    <property type="project" value="TreeGrafter"/>
</dbReference>
<dbReference type="PANTHER" id="PTHR30154">
    <property type="entry name" value="LEUCINE-RESPONSIVE REGULATORY PROTEIN"/>
    <property type="match status" value="1"/>
</dbReference>
<dbReference type="Proteomes" id="UP001060919">
    <property type="component" value="Chromosome"/>
</dbReference>
<dbReference type="SUPFAM" id="SSF46785">
    <property type="entry name" value="Winged helix' DNA-binding domain"/>
    <property type="match status" value="1"/>
</dbReference>
<evidence type="ECO:0000256" key="1">
    <source>
        <dbReference type="ARBA" id="ARBA00023015"/>
    </source>
</evidence>
<evidence type="ECO:0000256" key="3">
    <source>
        <dbReference type="ARBA" id="ARBA00023163"/>
    </source>
</evidence>
<dbReference type="PROSITE" id="PS50956">
    <property type="entry name" value="HTH_ASNC_2"/>
    <property type="match status" value="1"/>
</dbReference>
<dbReference type="CDD" id="cd00090">
    <property type="entry name" value="HTH_ARSR"/>
    <property type="match status" value="1"/>
</dbReference>
<proteinExistence type="predicted"/>
<dbReference type="PRINTS" id="PR00033">
    <property type="entry name" value="HTHASNC"/>
</dbReference>
<dbReference type="SMART" id="SM00344">
    <property type="entry name" value="HTH_ASNC"/>
    <property type="match status" value="1"/>
</dbReference>
<evidence type="ECO:0000313" key="6">
    <source>
        <dbReference type="Proteomes" id="UP001060919"/>
    </source>
</evidence>
<dbReference type="RefSeq" id="WP_264788669.1">
    <property type="nucleotide sequence ID" value="NZ_AP026867.1"/>
</dbReference>
<dbReference type="InterPro" id="IPR019887">
    <property type="entry name" value="Tscrpt_reg_AsnC/Lrp_C"/>
</dbReference>
<gene>
    <name evidence="5" type="ORF">AsAng_0041280</name>
</gene>
<dbReference type="Gene3D" id="1.10.10.10">
    <property type="entry name" value="Winged helix-like DNA-binding domain superfamily/Winged helix DNA-binding domain"/>
    <property type="match status" value="1"/>
</dbReference>